<dbReference type="PANTHER" id="PTHR13696">
    <property type="entry name" value="P-LOOP CONTAINING NUCLEOSIDE TRIPHOSPHATE HYDROLASE"/>
    <property type="match status" value="1"/>
</dbReference>
<dbReference type="InterPro" id="IPR050678">
    <property type="entry name" value="DNA_Partitioning_ATPase"/>
</dbReference>
<comment type="caution">
    <text evidence="2">The sequence shown here is derived from an EMBL/GenBank/DDBJ whole genome shotgun (WGS) entry which is preliminary data.</text>
</comment>
<evidence type="ECO:0000313" key="3">
    <source>
        <dbReference type="Proteomes" id="UP000298097"/>
    </source>
</evidence>
<keyword evidence="3" id="KW-1185">Reference proteome</keyword>
<dbReference type="AlphaFoldDB" id="A0A4R9GY44"/>
<protein>
    <submittedName>
        <fullName evidence="2">ParA family protein</fullName>
    </submittedName>
</protein>
<evidence type="ECO:0000313" key="2">
    <source>
        <dbReference type="EMBL" id="TGK36258.1"/>
    </source>
</evidence>
<dbReference type="EMBL" id="RQEY01000024">
    <property type="protein sequence ID" value="TGK36258.1"/>
    <property type="molecule type" value="Genomic_DNA"/>
</dbReference>
<evidence type="ECO:0000259" key="1">
    <source>
        <dbReference type="Pfam" id="PF13614"/>
    </source>
</evidence>
<gene>
    <name evidence="2" type="ORF">EHO65_18325</name>
</gene>
<dbReference type="OrthoDB" id="350304at2"/>
<dbReference type="InterPro" id="IPR025669">
    <property type="entry name" value="AAA_dom"/>
</dbReference>
<organism evidence="2 3">
    <name type="scientific">Leptospira andrefontaineae</name>
    <dbReference type="NCBI Taxonomy" id="2484976"/>
    <lineage>
        <taxon>Bacteria</taxon>
        <taxon>Pseudomonadati</taxon>
        <taxon>Spirochaetota</taxon>
        <taxon>Spirochaetia</taxon>
        <taxon>Leptospirales</taxon>
        <taxon>Leptospiraceae</taxon>
        <taxon>Leptospira</taxon>
    </lineage>
</organism>
<dbReference type="InterPro" id="IPR027417">
    <property type="entry name" value="P-loop_NTPase"/>
</dbReference>
<sequence>MKIITLASLKGGVGKTTDAVFLGQAYSSLGKRVLVADLDPNNNLTDYYLRNISVDEISARNIKHVFLGRIELKDAVYQTSFGPDCIPATPKLASINSELNNDFGAVLLFDKMLKESGYDIIILDTPPADCFELRAGVFVSDLVVCPISYSRWTIHGYEILEDMVSTNRKTGRKIDLICLPSNVSPKKSEGLLEITDQIPVLQTHITRNDGLENAVTLGAKLKVTSNAWSQFLDLAHEVA</sequence>
<dbReference type="Pfam" id="PF13614">
    <property type="entry name" value="AAA_31"/>
    <property type="match status" value="1"/>
</dbReference>
<dbReference type="RefSeq" id="WP_135775995.1">
    <property type="nucleotide sequence ID" value="NZ_RQEY01000024.1"/>
</dbReference>
<accession>A0A4R9GY44</accession>
<dbReference type="Gene3D" id="3.40.50.300">
    <property type="entry name" value="P-loop containing nucleotide triphosphate hydrolases"/>
    <property type="match status" value="1"/>
</dbReference>
<name>A0A4R9GY44_9LEPT</name>
<dbReference type="CDD" id="cd02042">
    <property type="entry name" value="ParAB_family"/>
    <property type="match status" value="1"/>
</dbReference>
<reference evidence="2" key="1">
    <citation type="journal article" date="2019" name="PLoS Negl. Trop. Dis.">
        <title>Revisiting the worldwide diversity of Leptospira species in the environment.</title>
        <authorList>
            <person name="Vincent A.T."/>
            <person name="Schiettekatte O."/>
            <person name="Bourhy P."/>
            <person name="Veyrier F.J."/>
            <person name="Picardeau M."/>
        </authorList>
    </citation>
    <scope>NUCLEOTIDE SEQUENCE [LARGE SCALE GENOMIC DNA]</scope>
    <source>
        <strain evidence="2">201800301</strain>
    </source>
</reference>
<dbReference type="Proteomes" id="UP000298097">
    <property type="component" value="Unassembled WGS sequence"/>
</dbReference>
<dbReference type="SUPFAM" id="SSF52540">
    <property type="entry name" value="P-loop containing nucleoside triphosphate hydrolases"/>
    <property type="match status" value="1"/>
</dbReference>
<dbReference type="PANTHER" id="PTHR13696:SF99">
    <property type="entry name" value="COBYRINIC ACID AC-DIAMIDE SYNTHASE"/>
    <property type="match status" value="1"/>
</dbReference>
<feature type="domain" description="AAA" evidence="1">
    <location>
        <begin position="1"/>
        <end position="169"/>
    </location>
</feature>
<proteinExistence type="predicted"/>